<feature type="binding site" evidence="5">
    <location>
        <begin position="240"/>
        <end position="245"/>
    </location>
    <ligand>
        <name>NAD(+)</name>
        <dbReference type="ChEBI" id="CHEBI:57540"/>
    </ligand>
</feature>
<comment type="function">
    <text evidence="5">May play a key role in the regulation of the intracellular concentration of adenosylhomocysteine.</text>
</comment>
<comment type="similarity">
    <text evidence="1 5 9">Belongs to the adenosylhomocysteinase family.</text>
</comment>
<dbReference type="GO" id="GO:0071269">
    <property type="term" value="P:L-homocysteine biosynthetic process"/>
    <property type="evidence" value="ECO:0007669"/>
    <property type="project" value="UniProtKB-UniRule"/>
</dbReference>
<dbReference type="RefSeq" id="WP_076346076.1">
    <property type="nucleotide sequence ID" value="NZ_CP019082.1"/>
</dbReference>
<dbReference type="PROSITE" id="PS00738">
    <property type="entry name" value="ADOHCYASE_1"/>
    <property type="match status" value="1"/>
</dbReference>
<organism evidence="11 12">
    <name type="scientific">Paludisphaera borealis</name>
    <dbReference type="NCBI Taxonomy" id="1387353"/>
    <lineage>
        <taxon>Bacteria</taxon>
        <taxon>Pseudomonadati</taxon>
        <taxon>Planctomycetota</taxon>
        <taxon>Planctomycetia</taxon>
        <taxon>Isosphaerales</taxon>
        <taxon>Isosphaeraceae</taxon>
        <taxon>Paludisphaera</taxon>
    </lineage>
</organism>
<dbReference type="UniPathway" id="UPA00314">
    <property type="reaction ID" value="UER00076"/>
</dbReference>
<dbReference type="InterPro" id="IPR015878">
    <property type="entry name" value="Ado_hCys_hydrolase_NAD-bd"/>
</dbReference>
<feature type="binding site" evidence="5 6">
    <location>
        <position position="128"/>
    </location>
    <ligand>
        <name>substrate</name>
    </ligand>
</feature>
<dbReference type="AlphaFoldDB" id="A0A1U7CQ21"/>
<dbReference type="InterPro" id="IPR020082">
    <property type="entry name" value="S-Ado-L-homoCys_hydrolase_CS"/>
</dbReference>
<dbReference type="EMBL" id="CP019082">
    <property type="protein sequence ID" value="APW61027.1"/>
    <property type="molecule type" value="Genomic_DNA"/>
</dbReference>
<dbReference type="InterPro" id="IPR036291">
    <property type="entry name" value="NAD(P)-bd_dom_sf"/>
</dbReference>
<accession>A0A1U7CQ21</accession>
<keyword evidence="4 5" id="KW-0520">NAD</keyword>
<keyword evidence="3 5" id="KW-0378">Hydrolase</keyword>
<feature type="binding site" evidence="5">
    <location>
        <position position="211"/>
    </location>
    <ligand>
        <name>NAD(+)</name>
        <dbReference type="ChEBI" id="CHEBI:57540"/>
    </ligand>
</feature>
<evidence type="ECO:0000256" key="4">
    <source>
        <dbReference type="ARBA" id="ARBA00023027"/>
    </source>
</evidence>
<comment type="catalytic activity">
    <reaction evidence="5 8">
        <text>S-adenosyl-L-homocysteine + H2O = L-homocysteine + adenosine</text>
        <dbReference type="Rhea" id="RHEA:21708"/>
        <dbReference type="ChEBI" id="CHEBI:15377"/>
        <dbReference type="ChEBI" id="CHEBI:16335"/>
        <dbReference type="ChEBI" id="CHEBI:57856"/>
        <dbReference type="ChEBI" id="CHEBI:58199"/>
        <dbReference type="EC" id="3.13.2.1"/>
    </reaction>
</comment>
<evidence type="ECO:0000256" key="2">
    <source>
        <dbReference type="ARBA" id="ARBA00022563"/>
    </source>
</evidence>
<comment type="pathway">
    <text evidence="5 8">Amino-acid biosynthesis; L-homocysteine biosynthesis; L-homocysteine from S-adenosyl-L-homocysteine: step 1/1.</text>
</comment>
<keyword evidence="2 5" id="KW-0554">One-carbon metabolism</keyword>
<dbReference type="PANTHER" id="PTHR23420">
    <property type="entry name" value="ADENOSYLHOMOCYSTEINASE"/>
    <property type="match status" value="1"/>
</dbReference>
<sequence>MATVRGDVKDLSLAGVGKQRIQWAERDMPVLRAIRERFEAEQPLKGKRMSACLHVTAETANLARTLKAGGADLLLCASNPLSTQDDVAASLVQDYGIPTYAIKGEDENSYYRHITAALRHAPHVTMDDGADLVSAMIFIVLDRMDDVHAEVRKWAETLKPDERKSLVANVAASMEETTTGVIRLRAMEKDGVLKLPVIAVNDAQTKHFFDNRYGTGQSTIDGVIRATDTLIAGRRAVVCGYGWCGKGVASRARGMGANVIVTEIDPIRALEAAMDGFLVMPIAEAAKVGDLFITVTGNIHVIRAEHFAVMRDGAMICNSGHFNVELALDDLAEISVSQKKGVREFVDEYVLKNGNRLYVLGEGRVINLAAAHGHPASVMDMSFAAQALATEWSVKHKGKLEHKVHQVPKQVDEFVAKLKLETMGISIDTLTAEQDKYLRSWEMGT</sequence>
<dbReference type="Pfam" id="PF00670">
    <property type="entry name" value="AdoHcyase_NAD"/>
    <property type="match status" value="1"/>
</dbReference>
<feature type="binding site" evidence="5 7">
    <location>
        <begin position="177"/>
        <end position="179"/>
    </location>
    <ligand>
        <name>NAD(+)</name>
        <dbReference type="ChEBI" id="CHEBI:57540"/>
    </ligand>
</feature>
<feature type="binding site" evidence="5">
    <location>
        <position position="298"/>
    </location>
    <ligand>
        <name>NAD(+)</name>
        <dbReference type="ChEBI" id="CHEBI:57540"/>
    </ligand>
</feature>
<feature type="binding site" evidence="5 6">
    <location>
        <position position="206"/>
    </location>
    <ligand>
        <name>substrate</name>
    </ligand>
</feature>
<keyword evidence="5" id="KW-0963">Cytoplasm</keyword>
<reference evidence="12" key="1">
    <citation type="submission" date="2016-12" db="EMBL/GenBank/DDBJ databases">
        <title>Comparative genomics of four Isosphaeraceae planctomycetes: a common pool of plasmids and glycoside hydrolase genes.</title>
        <authorList>
            <person name="Ivanova A."/>
        </authorList>
    </citation>
    <scope>NUCLEOTIDE SEQUENCE [LARGE SCALE GENOMIC DNA]</scope>
    <source>
        <strain evidence="12">PX4</strain>
    </source>
</reference>
<dbReference type="GO" id="GO:0004013">
    <property type="term" value="F:adenosylhomocysteinase activity"/>
    <property type="evidence" value="ECO:0007669"/>
    <property type="project" value="UniProtKB-UniRule"/>
</dbReference>
<dbReference type="Gene3D" id="3.40.50.1480">
    <property type="entry name" value="Adenosylhomocysteinase-like"/>
    <property type="match status" value="1"/>
</dbReference>
<name>A0A1U7CQ21_9BACT</name>
<dbReference type="SMART" id="SM00996">
    <property type="entry name" value="AdoHcyase"/>
    <property type="match status" value="1"/>
</dbReference>
<evidence type="ECO:0000256" key="1">
    <source>
        <dbReference type="ARBA" id="ARBA00007122"/>
    </source>
</evidence>
<dbReference type="FunFam" id="3.40.50.720:FF:000004">
    <property type="entry name" value="Adenosylhomocysteinase"/>
    <property type="match status" value="1"/>
</dbReference>
<dbReference type="HAMAP" id="MF_00563">
    <property type="entry name" value="AdoHcyase"/>
    <property type="match status" value="1"/>
</dbReference>
<feature type="domain" description="S-adenosyl-L-homocysteine hydrolase NAD binding" evidence="10">
    <location>
        <begin position="211"/>
        <end position="373"/>
    </location>
</feature>
<evidence type="ECO:0000256" key="9">
    <source>
        <dbReference type="RuleBase" id="RU004166"/>
    </source>
</evidence>
<evidence type="ECO:0000313" key="12">
    <source>
        <dbReference type="Proteomes" id="UP000186309"/>
    </source>
</evidence>
<keyword evidence="12" id="KW-1185">Reference proteome</keyword>
<evidence type="ECO:0000256" key="6">
    <source>
        <dbReference type="PIRSR" id="PIRSR001109-1"/>
    </source>
</evidence>
<feature type="binding site" evidence="5 6">
    <location>
        <position position="210"/>
    </location>
    <ligand>
        <name>substrate</name>
    </ligand>
</feature>
<proteinExistence type="inferred from homology"/>
<dbReference type="PANTHER" id="PTHR23420:SF0">
    <property type="entry name" value="ADENOSYLHOMOCYSTEINASE"/>
    <property type="match status" value="1"/>
</dbReference>
<dbReference type="EC" id="3.13.2.1" evidence="5"/>
<feature type="binding site" evidence="5 6">
    <location>
        <position position="176"/>
    </location>
    <ligand>
        <name>substrate</name>
    </ligand>
</feature>
<dbReference type="GO" id="GO:0033353">
    <property type="term" value="P:S-adenosylmethionine cycle"/>
    <property type="evidence" value="ECO:0007669"/>
    <property type="project" value="TreeGrafter"/>
</dbReference>
<evidence type="ECO:0000259" key="10">
    <source>
        <dbReference type="SMART" id="SM00997"/>
    </source>
</evidence>
<dbReference type="NCBIfam" id="TIGR00936">
    <property type="entry name" value="ahcY"/>
    <property type="match status" value="1"/>
</dbReference>
<evidence type="ECO:0000256" key="8">
    <source>
        <dbReference type="RuleBase" id="RU000548"/>
    </source>
</evidence>
<feature type="binding site" evidence="5 7">
    <location>
        <position position="367"/>
    </location>
    <ligand>
        <name>NAD(+)</name>
        <dbReference type="ChEBI" id="CHEBI:57540"/>
    </ligand>
</feature>
<dbReference type="PIRSF" id="PIRSF001109">
    <property type="entry name" value="Ad_hcy_hydrolase"/>
    <property type="match status" value="1"/>
</dbReference>
<evidence type="ECO:0000256" key="5">
    <source>
        <dbReference type="HAMAP-Rule" id="MF_00563"/>
    </source>
</evidence>
<feature type="binding site" evidence="7">
    <location>
        <begin position="242"/>
        <end position="247"/>
    </location>
    <ligand>
        <name>NAD(+)</name>
        <dbReference type="ChEBI" id="CHEBI:57540"/>
    </ligand>
</feature>
<comment type="cofactor">
    <cofactor evidence="5 7 8">
        <name>NAD(+)</name>
        <dbReference type="ChEBI" id="CHEBI:57540"/>
    </cofactor>
    <text evidence="5 7 8">Binds 1 NAD(+) per subunit.</text>
</comment>
<dbReference type="Proteomes" id="UP000186309">
    <property type="component" value="Chromosome"/>
</dbReference>
<dbReference type="CDD" id="cd00401">
    <property type="entry name" value="SAHH"/>
    <property type="match status" value="1"/>
</dbReference>
<dbReference type="SMART" id="SM00997">
    <property type="entry name" value="AdoHcyase_NAD"/>
    <property type="match status" value="1"/>
</dbReference>
<evidence type="ECO:0000256" key="7">
    <source>
        <dbReference type="PIRSR" id="PIRSR001109-2"/>
    </source>
</evidence>
<comment type="subcellular location">
    <subcellularLocation>
        <location evidence="5">Cytoplasm</location>
    </subcellularLocation>
</comment>
<gene>
    <name evidence="11" type="primary">ahcY_1</name>
    <name evidence="5" type="synonym">ahcY</name>
    <name evidence="11" type="ORF">BSF38_02530</name>
</gene>
<dbReference type="InterPro" id="IPR042172">
    <property type="entry name" value="Adenosylhomocyst_ase-like_sf"/>
</dbReference>
<feature type="binding site" evidence="7">
    <location>
        <position position="374"/>
    </location>
    <ligand>
        <name>NAD(+)</name>
        <dbReference type="ChEBI" id="CHEBI:57540"/>
    </ligand>
</feature>
<dbReference type="Gene3D" id="3.40.50.720">
    <property type="entry name" value="NAD(P)-binding Rossmann-like Domain"/>
    <property type="match status" value="1"/>
</dbReference>
<dbReference type="InterPro" id="IPR000043">
    <property type="entry name" value="Adenosylhomocysteinase-like"/>
</dbReference>
<protein>
    <recommendedName>
        <fullName evidence="5">Adenosylhomocysteinase</fullName>
        <ecNumber evidence="5">3.13.2.1</ecNumber>
    </recommendedName>
    <alternativeName>
        <fullName evidence="5">S-adenosyl-L-homocysteine hydrolase</fullName>
        <shortName evidence="5">AdoHcyase</shortName>
    </alternativeName>
</protein>
<evidence type="ECO:0000313" key="11">
    <source>
        <dbReference type="EMBL" id="APW61027.1"/>
    </source>
</evidence>
<feature type="binding site" evidence="5 7">
    <location>
        <begin position="319"/>
        <end position="321"/>
    </location>
    <ligand>
        <name>NAD(+)</name>
        <dbReference type="ChEBI" id="CHEBI:57540"/>
    </ligand>
</feature>
<dbReference type="SUPFAM" id="SSF51735">
    <property type="entry name" value="NAD(P)-binding Rossmann-fold domains"/>
    <property type="match status" value="1"/>
</dbReference>
<dbReference type="NCBIfam" id="NF004005">
    <property type="entry name" value="PRK05476.2-3"/>
    <property type="match status" value="1"/>
</dbReference>
<dbReference type="PROSITE" id="PS00739">
    <property type="entry name" value="ADOHCYASE_2"/>
    <property type="match status" value="1"/>
</dbReference>
<feature type="binding site" evidence="5 6">
    <location>
        <position position="56"/>
    </location>
    <ligand>
        <name>substrate</name>
    </ligand>
</feature>
<dbReference type="GO" id="GO:0005829">
    <property type="term" value="C:cytosol"/>
    <property type="evidence" value="ECO:0007669"/>
    <property type="project" value="TreeGrafter"/>
</dbReference>
<dbReference type="GO" id="GO:0006730">
    <property type="term" value="P:one-carbon metabolic process"/>
    <property type="evidence" value="ECO:0007669"/>
    <property type="project" value="UniProtKB-UniRule"/>
</dbReference>
<dbReference type="SUPFAM" id="SSF52283">
    <property type="entry name" value="Formate/glycerate dehydrogenase catalytic domain-like"/>
    <property type="match status" value="1"/>
</dbReference>
<dbReference type="STRING" id="1387353.BSF38_02530"/>
<evidence type="ECO:0000256" key="3">
    <source>
        <dbReference type="ARBA" id="ARBA00022801"/>
    </source>
</evidence>
<feature type="binding site" evidence="5 7">
    <location>
        <position position="263"/>
    </location>
    <ligand>
        <name>NAD(+)</name>
        <dbReference type="ChEBI" id="CHEBI:57540"/>
    </ligand>
</feature>
<dbReference type="Pfam" id="PF05221">
    <property type="entry name" value="AdoHcyase"/>
    <property type="match status" value="1"/>
</dbReference>
<dbReference type="KEGG" id="pbor:BSF38_02530"/>